<feature type="compositionally biased region" description="Basic and acidic residues" evidence="1">
    <location>
        <begin position="63"/>
        <end position="74"/>
    </location>
</feature>
<dbReference type="EMBL" id="BK007707">
    <property type="protein sequence ID" value="DAA34672.1"/>
    <property type="molecule type" value="mRNA"/>
</dbReference>
<proteinExistence type="evidence at transcript level"/>
<evidence type="ECO:0000313" key="2">
    <source>
        <dbReference type="EMBL" id="DAA34672.1"/>
    </source>
</evidence>
<reference evidence="2" key="1">
    <citation type="journal article" date="2011" name="BMC Genomics">
        <title>A further insight into the sialome of the tropical bont tick, Amblyomma variegatum.</title>
        <authorList>
            <person name="Ribeiro J.M."/>
            <person name="Anderson J.M."/>
            <person name="Manoukis N.C."/>
            <person name="Meng Z."/>
            <person name="Francishetti I.M."/>
        </authorList>
    </citation>
    <scope>NUCLEOTIDE SEQUENCE</scope>
    <source>
        <strain evidence="2">Amb_var-2005</strain>
        <tissue evidence="2">Salivary gland</tissue>
    </source>
</reference>
<protein>
    <submittedName>
        <fullName evidence="2">Hypothetical secreted protein 2005</fullName>
    </submittedName>
</protein>
<name>F0JA06_AMBVA</name>
<sequence length="93" mass="11223">MSVCANVLLLLFVFLLSVCLPWLFDCLFLYTYAFYYTFTREMNTCHPRPHSFIHFTKTKVEGREKKKRLPEKSTKKIQNTFNDEKHRRQPNIC</sequence>
<evidence type="ECO:0000256" key="1">
    <source>
        <dbReference type="SAM" id="MobiDB-lite"/>
    </source>
</evidence>
<feature type="region of interest" description="Disordered" evidence="1">
    <location>
        <begin position="63"/>
        <end position="93"/>
    </location>
</feature>
<organism evidence="2">
    <name type="scientific">Amblyomma variegatum</name>
    <name type="common">Tropical bont tick</name>
    <dbReference type="NCBI Taxonomy" id="34610"/>
    <lineage>
        <taxon>Eukaryota</taxon>
        <taxon>Metazoa</taxon>
        <taxon>Ecdysozoa</taxon>
        <taxon>Arthropoda</taxon>
        <taxon>Chelicerata</taxon>
        <taxon>Arachnida</taxon>
        <taxon>Acari</taxon>
        <taxon>Parasitiformes</taxon>
        <taxon>Ixodida</taxon>
        <taxon>Ixodoidea</taxon>
        <taxon>Ixodidae</taxon>
        <taxon>Amblyomminae</taxon>
        <taxon>Amblyomma</taxon>
    </lineage>
</organism>
<dbReference type="AlphaFoldDB" id="F0JA06"/>
<accession>F0JA06</accession>